<proteinExistence type="predicted"/>
<accession>A0A0B6ZTH1</accession>
<dbReference type="AlphaFoldDB" id="A0A0B6ZTH1"/>
<sequence length="62" mass="7264">MLPLLIYQILGFQNELRNSRHMCRLSTTEEMSEAMQSLYDLYQSDKGSQRGQTPQWLPGPKF</sequence>
<name>A0A0B6ZTH1_9EUPU</name>
<protein>
    <submittedName>
        <fullName evidence="1">Uncharacterized protein</fullName>
    </submittedName>
</protein>
<gene>
    <name evidence="1" type="primary">ORF79332</name>
</gene>
<reference evidence="1" key="1">
    <citation type="submission" date="2014-12" db="EMBL/GenBank/DDBJ databases">
        <title>Insight into the proteome of Arion vulgaris.</title>
        <authorList>
            <person name="Aradska J."/>
            <person name="Bulat T."/>
            <person name="Smidak R."/>
            <person name="Sarate P."/>
            <person name="Gangsoo J."/>
            <person name="Sialana F."/>
            <person name="Bilban M."/>
            <person name="Lubec G."/>
        </authorList>
    </citation>
    <scope>NUCLEOTIDE SEQUENCE</scope>
    <source>
        <tissue evidence="1">Skin</tissue>
    </source>
</reference>
<organism evidence="1">
    <name type="scientific">Arion vulgaris</name>
    <dbReference type="NCBI Taxonomy" id="1028688"/>
    <lineage>
        <taxon>Eukaryota</taxon>
        <taxon>Metazoa</taxon>
        <taxon>Spiralia</taxon>
        <taxon>Lophotrochozoa</taxon>
        <taxon>Mollusca</taxon>
        <taxon>Gastropoda</taxon>
        <taxon>Heterobranchia</taxon>
        <taxon>Euthyneura</taxon>
        <taxon>Panpulmonata</taxon>
        <taxon>Eupulmonata</taxon>
        <taxon>Stylommatophora</taxon>
        <taxon>Helicina</taxon>
        <taxon>Arionoidea</taxon>
        <taxon>Arionidae</taxon>
        <taxon>Arion</taxon>
    </lineage>
</organism>
<feature type="non-terminal residue" evidence="1">
    <location>
        <position position="62"/>
    </location>
</feature>
<dbReference type="EMBL" id="HACG01024797">
    <property type="protein sequence ID" value="CEK71662.1"/>
    <property type="molecule type" value="Transcribed_RNA"/>
</dbReference>
<evidence type="ECO:0000313" key="1">
    <source>
        <dbReference type="EMBL" id="CEK71662.1"/>
    </source>
</evidence>